<dbReference type="Proteomes" id="UP001057402">
    <property type="component" value="Chromosome 4"/>
</dbReference>
<organism evidence="1 2">
    <name type="scientific">Melastoma candidum</name>
    <dbReference type="NCBI Taxonomy" id="119954"/>
    <lineage>
        <taxon>Eukaryota</taxon>
        <taxon>Viridiplantae</taxon>
        <taxon>Streptophyta</taxon>
        <taxon>Embryophyta</taxon>
        <taxon>Tracheophyta</taxon>
        <taxon>Spermatophyta</taxon>
        <taxon>Magnoliopsida</taxon>
        <taxon>eudicotyledons</taxon>
        <taxon>Gunneridae</taxon>
        <taxon>Pentapetalae</taxon>
        <taxon>rosids</taxon>
        <taxon>malvids</taxon>
        <taxon>Myrtales</taxon>
        <taxon>Melastomataceae</taxon>
        <taxon>Melastomatoideae</taxon>
        <taxon>Melastomateae</taxon>
        <taxon>Melastoma</taxon>
    </lineage>
</organism>
<evidence type="ECO:0000313" key="1">
    <source>
        <dbReference type="EMBL" id="KAI4375603.1"/>
    </source>
</evidence>
<accession>A0ACB9RDT6</accession>
<dbReference type="EMBL" id="CM042883">
    <property type="protein sequence ID" value="KAI4375603.1"/>
    <property type="molecule type" value="Genomic_DNA"/>
</dbReference>
<keyword evidence="2" id="KW-1185">Reference proteome</keyword>
<comment type="caution">
    <text evidence="1">The sequence shown here is derived from an EMBL/GenBank/DDBJ whole genome shotgun (WGS) entry which is preliminary data.</text>
</comment>
<protein>
    <submittedName>
        <fullName evidence="1">Uncharacterized protein</fullName>
    </submittedName>
</protein>
<name>A0ACB9RDT6_9MYRT</name>
<sequence length="142" mass="15323">MHVVAGVPGVLAALVLAYNTNLFGAITHYSCGQAAVYYGAGYVDLPDVFKMGIIMAVINAVVWGAVGSRSAGNGNSGEFSHCFVDGGAAVCRLNLSSPTKRRYECSFLLHWTLLYVRNWTAEREIYHPTAETTSPKFSVKEA</sequence>
<reference evidence="2" key="1">
    <citation type="journal article" date="2023" name="Front. Plant Sci.">
        <title>Chromosomal-level genome assembly of Melastoma candidum provides insights into trichome evolution.</title>
        <authorList>
            <person name="Zhong Y."/>
            <person name="Wu W."/>
            <person name="Sun C."/>
            <person name="Zou P."/>
            <person name="Liu Y."/>
            <person name="Dai S."/>
            <person name="Zhou R."/>
        </authorList>
    </citation>
    <scope>NUCLEOTIDE SEQUENCE [LARGE SCALE GENOMIC DNA]</scope>
</reference>
<evidence type="ECO:0000313" key="2">
    <source>
        <dbReference type="Proteomes" id="UP001057402"/>
    </source>
</evidence>
<proteinExistence type="predicted"/>
<gene>
    <name evidence="1" type="ORF">MLD38_013455</name>
</gene>